<dbReference type="Proteomes" id="UP000642571">
    <property type="component" value="Unassembled WGS sequence"/>
</dbReference>
<comment type="caution">
    <text evidence="2">The sequence shown here is derived from an EMBL/GenBank/DDBJ whole genome shotgun (WGS) entry which is preliminary data.</text>
</comment>
<dbReference type="EMBL" id="BMIN01000001">
    <property type="protein sequence ID" value="GGC99778.1"/>
    <property type="molecule type" value="Genomic_DNA"/>
</dbReference>
<protein>
    <submittedName>
        <fullName evidence="2">Uncharacterized protein</fullName>
    </submittedName>
</protein>
<accession>A0ABQ1PNB9</accession>
<keyword evidence="1" id="KW-0472">Membrane</keyword>
<evidence type="ECO:0000256" key="1">
    <source>
        <dbReference type="SAM" id="Phobius"/>
    </source>
</evidence>
<keyword evidence="1" id="KW-1133">Transmembrane helix</keyword>
<sequence length="126" mass="13899">MFSALIISGVAWFATFFSIYWLPFARVPLSSDFFLLAILAPVDFLFGSLCLLVACINHGLLFRAVVQTNVRTEVKVLSLLGWLSPAVLVVFSIKVVALVFCMSVIYGILSMKGKEQQKGSIKSKSF</sequence>
<keyword evidence="3" id="KW-1185">Reference proteome</keyword>
<dbReference type="RefSeq" id="WP_188650343.1">
    <property type="nucleotide sequence ID" value="NZ_BMIN01000001.1"/>
</dbReference>
<feature type="transmembrane region" description="Helical" evidence="1">
    <location>
        <begin position="34"/>
        <end position="62"/>
    </location>
</feature>
<feature type="transmembrane region" description="Helical" evidence="1">
    <location>
        <begin position="6"/>
        <end position="22"/>
    </location>
</feature>
<gene>
    <name evidence="2" type="ORF">GCM10011389_03830</name>
</gene>
<evidence type="ECO:0000313" key="2">
    <source>
        <dbReference type="EMBL" id="GGC99778.1"/>
    </source>
</evidence>
<organism evidence="2 3">
    <name type="scientific">Pontibacillus salipaludis</name>
    <dbReference type="NCBI Taxonomy" id="1697394"/>
    <lineage>
        <taxon>Bacteria</taxon>
        <taxon>Bacillati</taxon>
        <taxon>Bacillota</taxon>
        <taxon>Bacilli</taxon>
        <taxon>Bacillales</taxon>
        <taxon>Bacillaceae</taxon>
        <taxon>Pontibacillus</taxon>
    </lineage>
</organism>
<reference evidence="3" key="1">
    <citation type="journal article" date="2019" name="Int. J. Syst. Evol. Microbiol.">
        <title>The Global Catalogue of Microorganisms (GCM) 10K type strain sequencing project: providing services to taxonomists for standard genome sequencing and annotation.</title>
        <authorList>
            <consortium name="The Broad Institute Genomics Platform"/>
            <consortium name="The Broad Institute Genome Sequencing Center for Infectious Disease"/>
            <person name="Wu L."/>
            <person name="Ma J."/>
        </authorList>
    </citation>
    <scope>NUCLEOTIDE SEQUENCE [LARGE SCALE GENOMIC DNA]</scope>
    <source>
        <strain evidence="3">CGMCC 1.15353</strain>
    </source>
</reference>
<evidence type="ECO:0000313" key="3">
    <source>
        <dbReference type="Proteomes" id="UP000642571"/>
    </source>
</evidence>
<keyword evidence="1" id="KW-0812">Transmembrane</keyword>
<proteinExistence type="predicted"/>
<name>A0ABQ1PNB9_9BACI</name>
<feature type="transmembrane region" description="Helical" evidence="1">
    <location>
        <begin position="82"/>
        <end position="109"/>
    </location>
</feature>